<gene>
    <name evidence="3" type="ORF">CCUN_1073</name>
</gene>
<dbReference type="SUPFAM" id="SSF53850">
    <property type="entry name" value="Periplasmic binding protein-like II"/>
    <property type="match status" value="1"/>
</dbReference>
<dbReference type="eggNOG" id="COG0834">
    <property type="taxonomic scope" value="Bacteria"/>
</dbReference>
<dbReference type="InterPro" id="IPR001638">
    <property type="entry name" value="Solute-binding_3/MltF_N"/>
</dbReference>
<evidence type="ECO:0000313" key="3">
    <source>
        <dbReference type="EMBL" id="ARJ56674.1"/>
    </source>
</evidence>
<organism evidence="3 4">
    <name type="scientific">Campylobacter cuniculorum DSM 23162 = LMG 24588</name>
    <dbReference type="NCBI Taxonomy" id="1121267"/>
    <lineage>
        <taxon>Bacteria</taxon>
        <taxon>Pseudomonadati</taxon>
        <taxon>Campylobacterota</taxon>
        <taxon>Epsilonproteobacteria</taxon>
        <taxon>Campylobacterales</taxon>
        <taxon>Campylobacteraceae</taxon>
        <taxon>Campylobacter</taxon>
    </lineage>
</organism>
<name>A0A1W6BX64_9BACT</name>
<dbReference type="SMART" id="SM00062">
    <property type="entry name" value="PBPb"/>
    <property type="match status" value="1"/>
</dbReference>
<dbReference type="KEGG" id="ccun:CCUN_1073"/>
<dbReference type="RefSeq" id="WP_027305484.1">
    <property type="nucleotide sequence ID" value="NZ_CP020867.1"/>
</dbReference>
<dbReference type="PANTHER" id="PTHR35936:SF18">
    <property type="entry name" value="L-CYSTINE-BINDING PROTEIN TCYJ"/>
    <property type="match status" value="1"/>
</dbReference>
<sequence length="247" mass="27939">MKILIAIFLSLSTLFSVDLKVGSENAYKPFAYLDEKNNATGYDNEVVKIVASYIKDAKLDFVSVPWNAIFSGLDSAKFDIIANQIVKTKEREEKYIFSKFPYFYGVSTLITLEDKNITDIKELNNPKIGVTVGSNHAYLLENYLKNNPNFKAQIVYYKTSPTLVADLKNKRLDAIVNDPIAIVDYAKAQNIKVKPSAFVFEKVPVYFVFRKDSKKLANLVDEALEKAIKEGKISELSLKYFGVDQSQ</sequence>
<dbReference type="STRING" id="1121267.CCUN_1073"/>
<dbReference type="Gene3D" id="3.40.190.10">
    <property type="entry name" value="Periplasmic binding protein-like II"/>
    <property type="match status" value="2"/>
</dbReference>
<evidence type="ECO:0000256" key="1">
    <source>
        <dbReference type="ARBA" id="ARBA00022729"/>
    </source>
</evidence>
<evidence type="ECO:0000313" key="4">
    <source>
        <dbReference type="Proteomes" id="UP000192902"/>
    </source>
</evidence>
<dbReference type="Pfam" id="PF00497">
    <property type="entry name" value="SBP_bac_3"/>
    <property type="match status" value="1"/>
</dbReference>
<evidence type="ECO:0000259" key="2">
    <source>
        <dbReference type="SMART" id="SM00062"/>
    </source>
</evidence>
<accession>A0A1W6BX64</accession>
<dbReference type="EMBL" id="CP020867">
    <property type="protein sequence ID" value="ARJ56674.1"/>
    <property type="molecule type" value="Genomic_DNA"/>
</dbReference>
<feature type="domain" description="Solute-binding protein family 3/N-terminal" evidence="2">
    <location>
        <begin position="18"/>
        <end position="244"/>
    </location>
</feature>
<protein>
    <submittedName>
        <fullName evidence="3">Putative amino acid ABC transporter, periplasmic amino acid-binding protein</fullName>
    </submittedName>
</protein>
<dbReference type="Proteomes" id="UP000192902">
    <property type="component" value="Chromosome"/>
</dbReference>
<dbReference type="AlphaFoldDB" id="A0A1W6BX64"/>
<dbReference type="PANTHER" id="PTHR35936">
    <property type="entry name" value="MEMBRANE-BOUND LYTIC MUREIN TRANSGLYCOSYLASE F"/>
    <property type="match status" value="1"/>
</dbReference>
<dbReference type="OrthoDB" id="5431130at2"/>
<keyword evidence="1" id="KW-0732">Signal</keyword>
<proteinExistence type="predicted"/>
<reference evidence="3 4" key="1">
    <citation type="submission" date="2017-04" db="EMBL/GenBank/DDBJ databases">
        <title>Complete genome sequence of the Campylobacter cuniculorum type strain LMG24588.</title>
        <authorList>
            <person name="Miller W.G."/>
            <person name="Yee E."/>
            <person name="Revez J."/>
            <person name="Bono J.L."/>
            <person name="Rossi M."/>
        </authorList>
    </citation>
    <scope>NUCLEOTIDE SEQUENCE [LARGE SCALE GENOMIC DNA]</scope>
    <source>
        <strain evidence="3 4">LMG 24588</strain>
    </source>
</reference>